<dbReference type="AlphaFoldDB" id="A0A6M9BRM7"/>
<reference evidence="2" key="1">
    <citation type="submission" date="2019-05" db="EMBL/GenBank/DDBJ databases">
        <authorList>
            <person name="Yang H."/>
        </authorList>
    </citation>
    <scope>NUCLEOTIDE SEQUENCE</scope>
</reference>
<dbReference type="PANTHER" id="PTHR11257">
    <property type="entry name" value="CHEMOSENSORY PROTEIN-RELATED"/>
    <property type="match status" value="1"/>
</dbReference>
<organism evidence="2">
    <name type="scientific">Histia rhodope</name>
    <dbReference type="NCBI Taxonomy" id="1453155"/>
    <lineage>
        <taxon>Eukaryota</taxon>
        <taxon>Metazoa</taxon>
        <taxon>Ecdysozoa</taxon>
        <taxon>Arthropoda</taxon>
        <taxon>Hexapoda</taxon>
        <taxon>Insecta</taxon>
        <taxon>Pterygota</taxon>
        <taxon>Neoptera</taxon>
        <taxon>Endopterygota</taxon>
        <taxon>Lepidoptera</taxon>
        <taxon>Glossata</taxon>
        <taxon>Ditrysia</taxon>
        <taxon>Zygaenoidea</taxon>
        <taxon>Zygaenidae</taxon>
        <taxon>Chalcosiinae</taxon>
        <taxon>Histia</taxon>
    </lineage>
</organism>
<dbReference type="Gene3D" id="1.10.2080.10">
    <property type="entry name" value="Insect odorant-binding protein A10/Ejaculatory bulb-specific protein 3"/>
    <property type="match status" value="1"/>
</dbReference>
<gene>
    <name evidence="2" type="primary">CSP13</name>
</gene>
<protein>
    <submittedName>
        <fullName evidence="2">Chemosensory protein</fullName>
    </submittedName>
</protein>
<dbReference type="SUPFAM" id="SSF100910">
    <property type="entry name" value="Chemosensory protein Csp2"/>
    <property type="match status" value="1"/>
</dbReference>
<feature type="signal peptide" evidence="1">
    <location>
        <begin position="1"/>
        <end position="16"/>
    </location>
</feature>
<evidence type="ECO:0000313" key="2">
    <source>
        <dbReference type="EMBL" id="QKK82657.1"/>
    </source>
</evidence>
<dbReference type="EMBL" id="MK887153">
    <property type="protein sequence ID" value="QKK82657.1"/>
    <property type="molecule type" value="mRNA"/>
</dbReference>
<proteinExistence type="evidence at transcript level"/>
<dbReference type="Pfam" id="PF03392">
    <property type="entry name" value="OS-D"/>
    <property type="match status" value="1"/>
</dbReference>
<keyword evidence="1" id="KW-0732">Signal</keyword>
<accession>A0A6M9BRM7</accession>
<name>A0A6M9BRM7_9NEOP</name>
<dbReference type="PANTHER" id="PTHR11257:SF11">
    <property type="entry name" value="CHEMOSENSORY PROTEIN 17"/>
    <property type="match status" value="1"/>
</dbReference>
<dbReference type="InterPro" id="IPR036682">
    <property type="entry name" value="OS_D_A10/PebIII_sf"/>
</dbReference>
<sequence>MELQILLCIIVYSMLAVSPGFTAPQISDVQLEQTLTDRITMQRHLKCVLGEGPCDPVGQKFRTVAPLVLRGVCPSCSDQDVKQIRRTLAYVQRNYPWEWNKMIRQYG</sequence>
<dbReference type="InterPro" id="IPR005055">
    <property type="entry name" value="A10/PebIII"/>
</dbReference>
<feature type="chain" id="PRO_5026854927" evidence="1">
    <location>
        <begin position="17"/>
        <end position="107"/>
    </location>
</feature>
<evidence type="ECO:0000256" key="1">
    <source>
        <dbReference type="SAM" id="SignalP"/>
    </source>
</evidence>